<sequence length="46" mass="5345">MGFWLKVVECFYGALFDPDFLDRLNFRGLKSKSCKKAHLKHRATLG</sequence>
<dbReference type="Proteomes" id="UP000008387">
    <property type="component" value="Chromosome"/>
</dbReference>
<dbReference type="KEGG" id="hbi:HBZC1_13220"/>
<dbReference type="AlphaFoldDB" id="F8KTX8"/>
<name>F8KTX8_HELBC</name>
<dbReference type="HOGENOM" id="CLU_3184418_0_0_7"/>
<dbReference type="EMBL" id="FR871757">
    <property type="protein sequence ID" value="CCB80308.1"/>
    <property type="molecule type" value="Genomic_DNA"/>
</dbReference>
<proteinExistence type="predicted"/>
<gene>
    <name evidence="1" type="ordered locus">HBZC1_13220</name>
</gene>
<accession>F8KTX8</accession>
<reference evidence="1 2" key="1">
    <citation type="journal article" date="2011" name="J. Bacteriol.">
        <title>Genome sequence of Helicobacter bizzozeronii strain CIII-1, an isolate from human gastric mucosa.</title>
        <authorList>
            <person name="Schott T."/>
            <person name="Rossi M."/>
            <person name="Hanninen M.L."/>
        </authorList>
    </citation>
    <scope>NUCLEOTIDE SEQUENCE [LARGE SCALE GENOMIC DNA]</scope>
    <source>
        <strain evidence="1 2">CIII-1</strain>
    </source>
</reference>
<evidence type="ECO:0000313" key="2">
    <source>
        <dbReference type="Proteomes" id="UP000008387"/>
    </source>
</evidence>
<organism evidence="1 2">
    <name type="scientific">Helicobacter bizzozeronii (strain CIII-1)</name>
    <dbReference type="NCBI Taxonomy" id="1002804"/>
    <lineage>
        <taxon>Bacteria</taxon>
        <taxon>Pseudomonadati</taxon>
        <taxon>Campylobacterota</taxon>
        <taxon>Epsilonproteobacteria</taxon>
        <taxon>Campylobacterales</taxon>
        <taxon>Helicobacteraceae</taxon>
        <taxon>Helicobacter</taxon>
    </lineage>
</organism>
<evidence type="ECO:0000313" key="1">
    <source>
        <dbReference type="EMBL" id="CCB80308.1"/>
    </source>
</evidence>
<keyword evidence="2" id="KW-1185">Reference proteome</keyword>
<dbReference type="RefSeq" id="WP_013890722.1">
    <property type="nucleotide sequence ID" value="NC_015674.1"/>
</dbReference>
<protein>
    <submittedName>
        <fullName evidence="1">Uncharacterized protein</fullName>
    </submittedName>
</protein>